<evidence type="ECO:0000313" key="1">
    <source>
        <dbReference type="EMBL" id="KKL24836.1"/>
    </source>
</evidence>
<gene>
    <name evidence="1" type="ORF">LCGC14_2411320</name>
</gene>
<accession>A0A0F9E4K8</accession>
<dbReference type="AlphaFoldDB" id="A0A0F9E4K8"/>
<name>A0A0F9E4K8_9ZZZZ</name>
<dbReference type="EMBL" id="LAZR01036438">
    <property type="protein sequence ID" value="KKL24836.1"/>
    <property type="molecule type" value="Genomic_DNA"/>
</dbReference>
<protein>
    <submittedName>
        <fullName evidence="1">Uncharacterized protein</fullName>
    </submittedName>
</protein>
<comment type="caution">
    <text evidence="1">The sequence shown here is derived from an EMBL/GenBank/DDBJ whole genome shotgun (WGS) entry which is preliminary data.</text>
</comment>
<organism evidence="1">
    <name type="scientific">marine sediment metagenome</name>
    <dbReference type="NCBI Taxonomy" id="412755"/>
    <lineage>
        <taxon>unclassified sequences</taxon>
        <taxon>metagenomes</taxon>
        <taxon>ecological metagenomes</taxon>
    </lineage>
</organism>
<feature type="non-terminal residue" evidence="1">
    <location>
        <position position="1"/>
    </location>
</feature>
<proteinExistence type="predicted"/>
<reference evidence="1" key="1">
    <citation type="journal article" date="2015" name="Nature">
        <title>Complex archaea that bridge the gap between prokaryotes and eukaryotes.</title>
        <authorList>
            <person name="Spang A."/>
            <person name="Saw J.H."/>
            <person name="Jorgensen S.L."/>
            <person name="Zaremba-Niedzwiedzka K."/>
            <person name="Martijn J."/>
            <person name="Lind A.E."/>
            <person name="van Eijk R."/>
            <person name="Schleper C."/>
            <person name="Guy L."/>
            <person name="Ettema T.J."/>
        </authorList>
    </citation>
    <scope>NUCLEOTIDE SEQUENCE</scope>
</reference>
<sequence>IYIDSERDAETEGPEFSSGSIQHDIFGHFIITQSTFLKSLNA</sequence>